<dbReference type="STRING" id="1543721.AAY24_10270"/>
<dbReference type="Gene3D" id="3.30.70.20">
    <property type="match status" value="1"/>
</dbReference>
<dbReference type="SUPFAM" id="SSF52518">
    <property type="entry name" value="Thiamin diphosphate-binding fold (THDP-binding)"/>
    <property type="match status" value="2"/>
</dbReference>
<dbReference type="PANTHER" id="PTHR43710">
    <property type="entry name" value="2-HYDROXYACYL-COA LYASE"/>
    <property type="match status" value="1"/>
</dbReference>
<feature type="domain" description="4Fe-4S ferredoxin-type" evidence="5">
    <location>
        <begin position="585"/>
        <end position="615"/>
    </location>
</feature>
<feature type="binding site" evidence="4">
    <location>
        <position position="555"/>
    </location>
    <ligand>
        <name>[4Fe-4S] cluster</name>
        <dbReference type="ChEBI" id="CHEBI:49883"/>
        <label>1</label>
    </ligand>
</feature>
<evidence type="ECO:0000259" key="5">
    <source>
        <dbReference type="PROSITE" id="PS51379"/>
    </source>
</evidence>
<dbReference type="Gene3D" id="3.40.50.970">
    <property type="match status" value="2"/>
</dbReference>
<feature type="binding site" evidence="4">
    <location>
        <position position="597"/>
    </location>
    <ligand>
        <name>[4Fe-4S] cluster</name>
        <dbReference type="ChEBI" id="CHEBI:49883"/>
        <label>2</label>
    </ligand>
</feature>
<keyword evidence="3 4" id="KW-0004">4Fe-4S</keyword>
<dbReference type="InterPro" id="IPR017721">
    <property type="entry name" value="IorA"/>
</dbReference>
<feature type="binding site" evidence="4">
    <location>
        <position position="594"/>
    </location>
    <ligand>
        <name>[4Fe-4S] cluster</name>
        <dbReference type="ChEBI" id="CHEBI:49883"/>
        <label>2</label>
    </ligand>
</feature>
<dbReference type="GO" id="GO:0043805">
    <property type="term" value="F:indolepyruvate ferredoxin oxidoreductase activity"/>
    <property type="evidence" value="ECO:0007669"/>
    <property type="project" value="UniProtKB-UniRule"/>
</dbReference>
<feature type="domain" description="4Fe-4S ferredoxin-type" evidence="5">
    <location>
        <begin position="543"/>
        <end position="573"/>
    </location>
</feature>
<dbReference type="InterPro" id="IPR011766">
    <property type="entry name" value="TPP_enzyme_TPP-bd"/>
</dbReference>
<evidence type="ECO:0000256" key="1">
    <source>
        <dbReference type="ARBA" id="ARBA00022723"/>
    </source>
</evidence>
<comment type="function">
    <text evidence="3">Catalyzes the ferredoxin-dependent oxidative decarboxylation of arylpyruvates.</text>
</comment>
<dbReference type="Pfam" id="PF02775">
    <property type="entry name" value="TPP_enzyme_C"/>
    <property type="match status" value="1"/>
</dbReference>
<dbReference type="InterPro" id="IPR002880">
    <property type="entry name" value="Pyrv_Fd/Flavodoxin_OxRdtase_N"/>
</dbReference>
<organism evidence="6 7">
    <name type="scientific">Sedimenticola thiotaurini</name>
    <dbReference type="NCBI Taxonomy" id="1543721"/>
    <lineage>
        <taxon>Bacteria</taxon>
        <taxon>Pseudomonadati</taxon>
        <taxon>Pseudomonadota</taxon>
        <taxon>Gammaproteobacteria</taxon>
        <taxon>Chromatiales</taxon>
        <taxon>Sedimenticolaceae</taxon>
        <taxon>Sedimenticola</taxon>
    </lineage>
</organism>
<dbReference type="AlphaFoldDB" id="A0A558D5Q4"/>
<dbReference type="Pfam" id="PF01855">
    <property type="entry name" value="POR_N"/>
    <property type="match status" value="1"/>
</dbReference>
<dbReference type="EC" id="1.2.7.8" evidence="3"/>
<dbReference type="GO" id="GO:0030976">
    <property type="term" value="F:thiamine pyrophosphate binding"/>
    <property type="evidence" value="ECO:0007669"/>
    <property type="project" value="InterPro"/>
</dbReference>
<dbReference type="CDD" id="cd02008">
    <property type="entry name" value="TPP_IOR_alpha"/>
    <property type="match status" value="1"/>
</dbReference>
<comment type="catalytic activity">
    <reaction evidence="3">
        <text>indole-3-pyruvate + 2 oxidized [2Fe-2S]-[ferredoxin] + CoA = (indol-3-yl)acetyl-CoA + 2 reduced [2Fe-2S]-[ferredoxin] + CO2 + H(+)</text>
        <dbReference type="Rhea" id="RHEA:12645"/>
        <dbReference type="Rhea" id="RHEA-COMP:10000"/>
        <dbReference type="Rhea" id="RHEA-COMP:10001"/>
        <dbReference type="ChEBI" id="CHEBI:15378"/>
        <dbReference type="ChEBI" id="CHEBI:16526"/>
        <dbReference type="ChEBI" id="CHEBI:17640"/>
        <dbReference type="ChEBI" id="CHEBI:33737"/>
        <dbReference type="ChEBI" id="CHEBI:33738"/>
        <dbReference type="ChEBI" id="CHEBI:57271"/>
        <dbReference type="ChEBI" id="CHEBI:57287"/>
        <dbReference type="EC" id="1.2.7.8"/>
    </reaction>
</comment>
<comment type="caution">
    <text evidence="6">The sequence shown here is derived from an EMBL/GenBank/DDBJ whole genome shotgun (WGS) entry which is preliminary data.</text>
</comment>
<evidence type="ECO:0000256" key="2">
    <source>
        <dbReference type="ARBA" id="ARBA00023002"/>
    </source>
</evidence>
<dbReference type="PROSITE" id="PS51379">
    <property type="entry name" value="4FE4S_FER_2"/>
    <property type="match status" value="2"/>
</dbReference>
<evidence type="ECO:0000256" key="3">
    <source>
        <dbReference type="PIRNR" id="PIRNR006439"/>
    </source>
</evidence>
<feature type="binding site" evidence="4">
    <location>
        <position position="563"/>
    </location>
    <ligand>
        <name>[4Fe-4S] cluster</name>
        <dbReference type="ChEBI" id="CHEBI:49883"/>
        <label>2</label>
    </ligand>
</feature>
<dbReference type="PIRSF" id="PIRSF006439">
    <property type="entry name" value="Indolepyruvate_ferr_oxidored"/>
    <property type="match status" value="1"/>
</dbReference>
<proteinExistence type="predicted"/>
<feature type="binding site" evidence="4">
    <location>
        <position position="558"/>
    </location>
    <ligand>
        <name>[4Fe-4S] cluster</name>
        <dbReference type="ChEBI" id="CHEBI:49883"/>
        <label>1</label>
    </ligand>
</feature>
<dbReference type="GO" id="GO:0051539">
    <property type="term" value="F:4 iron, 4 sulfur cluster binding"/>
    <property type="evidence" value="ECO:0007669"/>
    <property type="project" value="UniProtKB-UniRule"/>
</dbReference>
<feature type="binding site" evidence="4">
    <location>
        <position position="552"/>
    </location>
    <ligand>
        <name>[4Fe-4S] cluster</name>
        <dbReference type="ChEBI" id="CHEBI:49883"/>
        <label>1</label>
    </ligand>
</feature>
<dbReference type="PANTHER" id="PTHR43710:SF5">
    <property type="entry name" value="INDOLEPYRUVATE FERREDOXIN OXIDOREDUCTASE ALPHA SUBUNIT"/>
    <property type="match status" value="1"/>
</dbReference>
<dbReference type="GO" id="GO:0046872">
    <property type="term" value="F:metal ion binding"/>
    <property type="evidence" value="ECO:0007669"/>
    <property type="project" value="UniProtKB-UniRule"/>
</dbReference>
<comment type="cofactor">
    <cofactor evidence="3 4">
        <name>[4Fe-4S] cluster</name>
        <dbReference type="ChEBI" id="CHEBI:49883"/>
    </cofactor>
    <text evidence="3 4">Binds 2 [4Fe-4S] clusters. In this family the first cluster has a non-standard and varying [4Fe-4S] binding motif CX(2)CX(2)CX(4-5)CP.</text>
</comment>
<evidence type="ECO:0000313" key="6">
    <source>
        <dbReference type="EMBL" id="TVT56338.1"/>
    </source>
</evidence>
<keyword evidence="3 4" id="KW-0408">Iron</keyword>
<keyword evidence="3" id="KW-0813">Transport</keyword>
<keyword evidence="2 3" id="KW-0560">Oxidoreductase</keyword>
<dbReference type="CDD" id="cd07034">
    <property type="entry name" value="TPP_PYR_PFOR_IOR-alpha_like"/>
    <property type="match status" value="1"/>
</dbReference>
<evidence type="ECO:0000313" key="7">
    <source>
        <dbReference type="Proteomes" id="UP000317355"/>
    </source>
</evidence>
<keyword evidence="3" id="KW-0249">Electron transport</keyword>
<dbReference type="InterPro" id="IPR017896">
    <property type="entry name" value="4Fe4S_Fe-S-bd"/>
</dbReference>
<dbReference type="SUPFAM" id="SSF54862">
    <property type="entry name" value="4Fe-4S ferredoxins"/>
    <property type="match status" value="1"/>
</dbReference>
<keyword evidence="3 4" id="KW-0411">Iron-sulfur</keyword>
<keyword evidence="1 3" id="KW-0479">Metal-binding</keyword>
<dbReference type="GO" id="GO:0044281">
    <property type="term" value="P:small molecule metabolic process"/>
    <property type="evidence" value="ECO:0007669"/>
    <property type="project" value="UniProtKB-ARBA"/>
</dbReference>
<gene>
    <name evidence="6" type="ORF">FHK82_07390</name>
</gene>
<dbReference type="InterPro" id="IPR029061">
    <property type="entry name" value="THDP-binding"/>
</dbReference>
<sequence>MSGNEAVARGAWEAGCNVAAAYPGTPSTEILEYASQLPDMYSEWSINEKVSLEVAIGASLAGSRALCAMKHVGLNVASDALMSQTLAGVGAGLVLVVADDVGLSSSQNEQDSRFWGRFAHVPVLEPADAQEAFNHTKRAFEISEQFNTPVILRLTTRICHVKGVVTFGNRSAFSKAEGFVKDPGRLIMTPGIAKKRLPMMFEREAEMQRHSETCDLNIIEEGSDHRIGFVTSGPTYMHIKESYPDAPVIKLGLSYPAPFAKIRQFASGVDRLVIVEEVEPLLETELKAAGIELLGKDILPRIGELSPNVLRPAISKLLGEEPPEIAPIKTPIEIKPPVDRIDPATGINVFPRPPTMCVACPHLGIYYCLSKIRNTTISGDIGCYTLGAGHPWNALDTTICMGASMGIAHGLDKGRVEADKDKKIIAVIGDSTFMHMGMQGLLDITYNKGNVTILLLDNRAVGMTGGQDNPASGRDIHGQDAMKVDFRKLCEALGVKPERIHEVNPYELPTLFTALRDEVKVPEPSVIITNQPCVLIDFYGAQPAFTVDDDKCTGCGNCLDIGCPAILVTRRETVIKPNGSEKELAFVKIESGACTGCDLCPKTCGPDAILPLADYIRQ</sequence>
<dbReference type="Proteomes" id="UP000317355">
    <property type="component" value="Unassembled WGS sequence"/>
</dbReference>
<evidence type="ECO:0000256" key="4">
    <source>
        <dbReference type="PIRSR" id="PIRSR006439-50"/>
    </source>
</evidence>
<dbReference type="EMBL" id="VMRY01000023">
    <property type="protein sequence ID" value="TVT56338.1"/>
    <property type="molecule type" value="Genomic_DNA"/>
</dbReference>
<dbReference type="FunFam" id="3.40.50.970:FF:000039">
    <property type="entry name" value="Indolepyruvate oxidoreductase subunit IorA"/>
    <property type="match status" value="1"/>
</dbReference>
<name>A0A558D5Q4_9GAMM</name>
<protein>
    <recommendedName>
        <fullName evidence="3">Indolepyruvate oxidoreductase subunit IorA</fullName>
        <shortName evidence="3">IOR</shortName>
        <ecNumber evidence="3">1.2.7.8</ecNumber>
    </recommendedName>
    <alternativeName>
        <fullName evidence="3">Indolepyruvate ferredoxin oxidoreductase subunit alpha</fullName>
    </alternativeName>
</protein>
<feature type="binding site" evidence="4">
    <location>
        <position position="600"/>
    </location>
    <ligand>
        <name>[4Fe-4S] cluster</name>
        <dbReference type="ChEBI" id="CHEBI:49883"/>
        <label>2</label>
    </ligand>
</feature>
<feature type="binding site" evidence="4">
    <location>
        <position position="604"/>
    </location>
    <ligand>
        <name>[4Fe-4S] cluster</name>
        <dbReference type="ChEBI" id="CHEBI:49883"/>
        <label>1</label>
    </ligand>
</feature>
<accession>A0A558D5Q4</accession>
<reference evidence="6 7" key="1">
    <citation type="submission" date="2019-07" db="EMBL/GenBank/DDBJ databases">
        <title>The pathways for chlorine oxyanion respiration interact through the shared metabolite chlorate.</title>
        <authorList>
            <person name="Barnum T.P."/>
            <person name="Cheng Y."/>
            <person name="Hill K.A."/>
            <person name="Lucas L.N."/>
            <person name="Carlson H.K."/>
            <person name="Coates J.D."/>
        </authorList>
    </citation>
    <scope>NUCLEOTIDE SEQUENCE [LARGE SCALE GENOMIC DNA]</scope>
    <source>
        <strain evidence="6">BK-3</strain>
    </source>
</reference>
<dbReference type="InterPro" id="IPR045025">
    <property type="entry name" value="HACL1-like"/>
</dbReference>